<organism evidence="2 3">
    <name type="scientific">Cronartium quercuum f. sp. fusiforme G11</name>
    <dbReference type="NCBI Taxonomy" id="708437"/>
    <lineage>
        <taxon>Eukaryota</taxon>
        <taxon>Fungi</taxon>
        <taxon>Dikarya</taxon>
        <taxon>Basidiomycota</taxon>
        <taxon>Pucciniomycotina</taxon>
        <taxon>Pucciniomycetes</taxon>
        <taxon>Pucciniales</taxon>
        <taxon>Coleosporiaceae</taxon>
        <taxon>Cronartium</taxon>
    </lineage>
</organism>
<dbReference type="OrthoDB" id="409122at2759"/>
<dbReference type="AlphaFoldDB" id="A0A9P6NEL1"/>
<dbReference type="Pfam" id="PF09286">
    <property type="entry name" value="Pro-kuma_activ"/>
    <property type="match status" value="1"/>
</dbReference>
<name>A0A9P6NEL1_9BASI</name>
<evidence type="ECO:0000259" key="1">
    <source>
        <dbReference type="Pfam" id="PF09286"/>
    </source>
</evidence>
<dbReference type="InterPro" id="IPR015366">
    <property type="entry name" value="S53_propep"/>
</dbReference>
<keyword evidence="3" id="KW-1185">Reference proteome</keyword>
<feature type="domain" description="Peptidase S53 activation" evidence="1">
    <location>
        <begin position="47"/>
        <end position="91"/>
    </location>
</feature>
<proteinExistence type="predicted"/>
<reference evidence="2" key="1">
    <citation type="submission" date="2013-11" db="EMBL/GenBank/DDBJ databases">
        <title>Genome sequence of the fusiform rust pathogen reveals effectors for host alternation and coevolution with pine.</title>
        <authorList>
            <consortium name="DOE Joint Genome Institute"/>
            <person name="Smith K."/>
            <person name="Pendleton A."/>
            <person name="Kubisiak T."/>
            <person name="Anderson C."/>
            <person name="Salamov A."/>
            <person name="Aerts A."/>
            <person name="Riley R."/>
            <person name="Clum A."/>
            <person name="Lindquist E."/>
            <person name="Ence D."/>
            <person name="Campbell M."/>
            <person name="Kronenberg Z."/>
            <person name="Feau N."/>
            <person name="Dhillon B."/>
            <person name="Hamelin R."/>
            <person name="Burleigh J."/>
            <person name="Smith J."/>
            <person name="Yandell M."/>
            <person name="Nelson C."/>
            <person name="Grigoriev I."/>
            <person name="Davis J."/>
        </authorList>
    </citation>
    <scope>NUCLEOTIDE SEQUENCE</scope>
    <source>
        <strain evidence="2">G11</strain>
    </source>
</reference>
<dbReference type="EMBL" id="MU167293">
    <property type="protein sequence ID" value="KAG0144523.1"/>
    <property type="molecule type" value="Genomic_DNA"/>
</dbReference>
<evidence type="ECO:0000313" key="2">
    <source>
        <dbReference type="EMBL" id="KAG0144523.1"/>
    </source>
</evidence>
<protein>
    <recommendedName>
        <fullName evidence="1">Peptidase S53 activation domain-containing protein</fullName>
    </recommendedName>
</protein>
<evidence type="ECO:0000313" key="3">
    <source>
        <dbReference type="Proteomes" id="UP000886653"/>
    </source>
</evidence>
<gene>
    <name evidence="2" type="ORF">CROQUDRAFT_659838</name>
</gene>
<accession>A0A9P6NEL1</accession>
<dbReference type="Proteomes" id="UP000886653">
    <property type="component" value="Unassembled WGS sequence"/>
</dbReference>
<comment type="caution">
    <text evidence="2">The sequence shown here is derived from an EMBL/GenBank/DDBJ whole genome shotgun (WGS) entry which is preliminary data.</text>
</comment>
<sequence length="98" mass="11336">MNSLSQRTIQSIKSQFSQVELGSNKISFDGVDQKIGCDYEGYTFEKKTEEMLKTSCAICRHLDGDYLIRTERFSLPDYLHQHIDVVQPTTMIKLRSKN</sequence>
<dbReference type="GO" id="GO:0008236">
    <property type="term" value="F:serine-type peptidase activity"/>
    <property type="evidence" value="ECO:0007669"/>
    <property type="project" value="InterPro"/>
</dbReference>